<dbReference type="GeneID" id="73347325"/>
<evidence type="ECO:0000313" key="2">
    <source>
        <dbReference type="Proteomes" id="UP000830671"/>
    </source>
</evidence>
<evidence type="ECO:0000313" key="1">
    <source>
        <dbReference type="EMBL" id="UQC87855.1"/>
    </source>
</evidence>
<proteinExistence type="predicted"/>
<organism evidence="1 2">
    <name type="scientific">Colletotrichum lupini</name>
    <dbReference type="NCBI Taxonomy" id="145971"/>
    <lineage>
        <taxon>Eukaryota</taxon>
        <taxon>Fungi</taxon>
        <taxon>Dikarya</taxon>
        <taxon>Ascomycota</taxon>
        <taxon>Pezizomycotina</taxon>
        <taxon>Sordariomycetes</taxon>
        <taxon>Hypocreomycetidae</taxon>
        <taxon>Glomerellales</taxon>
        <taxon>Glomerellaceae</taxon>
        <taxon>Colletotrichum</taxon>
        <taxon>Colletotrichum acutatum species complex</taxon>
    </lineage>
</organism>
<protein>
    <submittedName>
        <fullName evidence="1">Uncharacterized protein</fullName>
    </submittedName>
</protein>
<dbReference type="AlphaFoldDB" id="A0A9Q8T2J8"/>
<dbReference type="RefSeq" id="XP_049149461.1">
    <property type="nucleotide sequence ID" value="XM_049292315.1"/>
</dbReference>
<keyword evidence="2" id="KW-1185">Reference proteome</keyword>
<name>A0A9Q8T2J8_9PEZI</name>
<reference evidence="1" key="1">
    <citation type="journal article" date="2021" name="Mol. Plant Microbe Interact.">
        <title>Complete Genome Sequence of the Plant-Pathogenic Fungus Colletotrichum lupini.</title>
        <authorList>
            <person name="Baroncelli R."/>
            <person name="Pensec F."/>
            <person name="Da Lio D."/>
            <person name="Boufleur T."/>
            <person name="Vicente I."/>
            <person name="Sarrocco S."/>
            <person name="Picot A."/>
            <person name="Baraldi E."/>
            <person name="Sukno S."/>
            <person name="Thon M."/>
            <person name="Le Floch G."/>
        </authorList>
    </citation>
    <scope>NUCLEOTIDE SEQUENCE</scope>
    <source>
        <strain evidence="1">IMI 504893</strain>
    </source>
</reference>
<gene>
    <name evidence="1" type="ORF">CLUP02_13376</name>
</gene>
<dbReference type="KEGG" id="clup:CLUP02_13376"/>
<sequence>MSFLDHPTGARRESPGIHRILNLCIKKPWHCRSEDLFDNSISLVALGSDNSRLVLREEWDWKTTPMGRPNADVVTAAFPSNSGAHNSSLLHCQAGLACFLSHPACCITNIAVNQLPIIDFVAQASEMAALCRRMAPLVLSFPFPRTMSSYRLGFTCCTTASVTFGDISKFDRFIPTWTLRRWLFSEQGNAPSRAWMSQPLT</sequence>
<dbReference type="EMBL" id="CP019479">
    <property type="protein sequence ID" value="UQC87855.1"/>
    <property type="molecule type" value="Genomic_DNA"/>
</dbReference>
<dbReference type="Proteomes" id="UP000830671">
    <property type="component" value="Chromosome 7"/>
</dbReference>
<accession>A0A9Q8T2J8</accession>